<dbReference type="InterPro" id="IPR004680">
    <property type="entry name" value="Cit_transptr-like_dom"/>
</dbReference>
<evidence type="ECO:0000256" key="3">
    <source>
        <dbReference type="ARBA" id="ARBA00022448"/>
    </source>
</evidence>
<dbReference type="PANTHER" id="PTHR43568:SF1">
    <property type="entry name" value="P PROTEIN"/>
    <property type="match status" value="1"/>
</dbReference>
<protein>
    <submittedName>
        <fullName evidence="10">Membrane protein</fullName>
    </submittedName>
</protein>
<comment type="similarity">
    <text evidence="2">Belongs to the CitM (TC 2.A.11) transporter family.</text>
</comment>
<evidence type="ECO:0000256" key="1">
    <source>
        <dbReference type="ARBA" id="ARBA00004651"/>
    </source>
</evidence>
<evidence type="ECO:0000256" key="6">
    <source>
        <dbReference type="ARBA" id="ARBA00022989"/>
    </source>
</evidence>
<dbReference type="PRINTS" id="PR00758">
    <property type="entry name" value="ARSENICPUMP"/>
</dbReference>
<dbReference type="CDD" id="cd01116">
    <property type="entry name" value="P_permease"/>
    <property type="match status" value="1"/>
</dbReference>
<evidence type="ECO:0000256" key="5">
    <source>
        <dbReference type="ARBA" id="ARBA00022692"/>
    </source>
</evidence>
<keyword evidence="6 8" id="KW-1133">Transmembrane helix</keyword>
<dbReference type="eggNOG" id="COG1055">
    <property type="taxonomic scope" value="Bacteria"/>
</dbReference>
<keyword evidence="3" id="KW-0813">Transport</keyword>
<dbReference type="Proteomes" id="UP000029692">
    <property type="component" value="Unassembled WGS sequence"/>
</dbReference>
<dbReference type="GO" id="GO:0005886">
    <property type="term" value="C:plasma membrane"/>
    <property type="evidence" value="ECO:0007669"/>
    <property type="project" value="UniProtKB-SubCell"/>
</dbReference>
<feature type="transmembrane region" description="Helical" evidence="8">
    <location>
        <begin position="56"/>
        <end position="80"/>
    </location>
</feature>
<dbReference type="PANTHER" id="PTHR43568">
    <property type="entry name" value="P PROTEIN"/>
    <property type="match status" value="1"/>
</dbReference>
<reference evidence="10 11" key="1">
    <citation type="submission" date="2014-05" db="EMBL/GenBank/DDBJ databases">
        <title>De novo Genome Sequence of Spirocheata sp.</title>
        <authorList>
            <person name="Shivani Y."/>
            <person name="Subhash Y."/>
            <person name="Tushar L."/>
            <person name="Sasikala C."/>
            <person name="Ramana C.V."/>
        </authorList>
    </citation>
    <scope>NUCLEOTIDE SEQUENCE [LARGE SCALE GENOMIC DNA]</scope>
    <source>
        <strain evidence="10 11">JC230</strain>
    </source>
</reference>
<accession>A0A098QTK1</accession>
<dbReference type="EMBL" id="JNUP01000072">
    <property type="protein sequence ID" value="KGE70856.1"/>
    <property type="molecule type" value="Genomic_DNA"/>
</dbReference>
<feature type="domain" description="Citrate transporter-like" evidence="9">
    <location>
        <begin position="17"/>
        <end position="367"/>
    </location>
</feature>
<feature type="transmembrane region" description="Helical" evidence="8">
    <location>
        <begin position="6"/>
        <end position="23"/>
    </location>
</feature>
<keyword evidence="11" id="KW-1185">Reference proteome</keyword>
<dbReference type="RefSeq" id="WP_037550445.1">
    <property type="nucleotide sequence ID" value="NZ_JNUP01000072.1"/>
</dbReference>
<dbReference type="AlphaFoldDB" id="A0A098QTK1"/>
<evidence type="ECO:0000259" key="9">
    <source>
        <dbReference type="Pfam" id="PF03600"/>
    </source>
</evidence>
<feature type="transmembrane region" description="Helical" evidence="8">
    <location>
        <begin position="404"/>
        <end position="424"/>
    </location>
</feature>
<feature type="transmembrane region" description="Helical" evidence="8">
    <location>
        <begin position="176"/>
        <end position="195"/>
    </location>
</feature>
<feature type="transmembrane region" description="Helical" evidence="8">
    <location>
        <begin position="313"/>
        <end position="339"/>
    </location>
</feature>
<feature type="transmembrane region" description="Helical" evidence="8">
    <location>
        <begin position="223"/>
        <end position="240"/>
    </location>
</feature>
<feature type="transmembrane region" description="Helical" evidence="8">
    <location>
        <begin position="92"/>
        <end position="109"/>
    </location>
</feature>
<dbReference type="InterPro" id="IPR000802">
    <property type="entry name" value="Arsenical_pump_ArsB"/>
</dbReference>
<keyword evidence="4" id="KW-1003">Cell membrane</keyword>
<proteinExistence type="inferred from homology"/>
<gene>
    <name evidence="10" type="ORF">DC28_15420</name>
</gene>
<name>A0A098QTK1_9SPIO</name>
<evidence type="ECO:0000256" key="8">
    <source>
        <dbReference type="SAM" id="Phobius"/>
    </source>
</evidence>
<dbReference type="STRING" id="1480694.DC28_15420"/>
<evidence type="ECO:0000313" key="11">
    <source>
        <dbReference type="Proteomes" id="UP000029692"/>
    </source>
</evidence>
<dbReference type="GO" id="GO:0015105">
    <property type="term" value="F:arsenite transmembrane transporter activity"/>
    <property type="evidence" value="ECO:0007669"/>
    <property type="project" value="InterPro"/>
</dbReference>
<dbReference type="Pfam" id="PF03600">
    <property type="entry name" value="CitMHS"/>
    <property type="match status" value="1"/>
</dbReference>
<feature type="transmembrane region" description="Helical" evidence="8">
    <location>
        <begin position="115"/>
        <end position="138"/>
    </location>
</feature>
<keyword evidence="5 8" id="KW-0812">Transmembrane</keyword>
<evidence type="ECO:0000313" key="10">
    <source>
        <dbReference type="EMBL" id="KGE70856.1"/>
    </source>
</evidence>
<evidence type="ECO:0000256" key="4">
    <source>
        <dbReference type="ARBA" id="ARBA00022475"/>
    </source>
</evidence>
<feature type="transmembrane region" description="Helical" evidence="8">
    <location>
        <begin position="28"/>
        <end position="44"/>
    </location>
</feature>
<sequence>MTPVMIAAVVLFVLSFLVISTELINKTLAALLGGGIFIILGLVHQHEAFMAVDWNVIFLLVGMMIIVGITKHTGVFQYLAIRAAKAVHGRPLPLLIVLSLITAVLSALLDNVTTVLIITPVSILIAVELGISPLPFVVSSAIASNIGGTATLIGDPPNILIGSAAGLSFVDFIVNLGPVVLISLLASSIAFWFFFRKQLVVSNERRARIMDFDETRSITDKPLLIKSLAILGLVFIGFILHGVTHLEPATVSLTGAAILMLLAGKKEVEEFFREVEWGTIFFFIGLFIMVGALEELGVINLLAKVILNLTKGSIHVTALSLVWVSGLFSALVDNIPYVATMIPLVENMGKSLGPENIEPVWWALSLGACFGGNGTLIGASANVVSVGLSSRSGYKISFLEFTKYGVIITVVTLLIASVYLWLVLL</sequence>
<keyword evidence="7 8" id="KW-0472">Membrane</keyword>
<evidence type="ECO:0000256" key="7">
    <source>
        <dbReference type="ARBA" id="ARBA00023136"/>
    </source>
</evidence>
<feature type="transmembrane region" description="Helical" evidence="8">
    <location>
        <begin position="275"/>
        <end position="293"/>
    </location>
</feature>
<comment type="subcellular location">
    <subcellularLocation>
        <location evidence="1">Cell membrane</location>
        <topology evidence="1">Multi-pass membrane protein</topology>
    </subcellularLocation>
</comment>
<dbReference type="InterPro" id="IPR051475">
    <property type="entry name" value="Diverse_Ion_Transporter"/>
</dbReference>
<feature type="transmembrane region" description="Helical" evidence="8">
    <location>
        <begin position="360"/>
        <end position="384"/>
    </location>
</feature>
<comment type="caution">
    <text evidence="10">The sequence shown here is derived from an EMBL/GenBank/DDBJ whole genome shotgun (WGS) entry which is preliminary data.</text>
</comment>
<evidence type="ECO:0000256" key="2">
    <source>
        <dbReference type="ARBA" id="ARBA00009843"/>
    </source>
</evidence>
<organism evidence="10 11">
    <name type="scientific">Spirochaeta lutea</name>
    <dbReference type="NCBI Taxonomy" id="1480694"/>
    <lineage>
        <taxon>Bacteria</taxon>
        <taxon>Pseudomonadati</taxon>
        <taxon>Spirochaetota</taxon>
        <taxon>Spirochaetia</taxon>
        <taxon>Spirochaetales</taxon>
        <taxon>Spirochaetaceae</taxon>
        <taxon>Spirochaeta</taxon>
    </lineage>
</organism>